<keyword evidence="3" id="KW-1185">Reference proteome</keyword>
<dbReference type="NCBIfam" id="TIGR03969">
    <property type="entry name" value="mycofactocin"/>
    <property type="match status" value="1"/>
</dbReference>
<protein>
    <submittedName>
        <fullName evidence="2">Mycofactocin</fullName>
    </submittedName>
</protein>
<dbReference type="EMBL" id="VFMN01000001">
    <property type="protein sequence ID" value="TQJ09861.1"/>
    <property type="molecule type" value="Genomic_DNA"/>
</dbReference>
<dbReference type="InterPro" id="IPR023988">
    <property type="entry name" value="MftA"/>
</dbReference>
<gene>
    <name evidence="2" type="ORF">FB458_2977</name>
</gene>
<dbReference type="Pfam" id="PF23709">
    <property type="entry name" value="MftA"/>
    <property type="match status" value="1"/>
</dbReference>
<dbReference type="Proteomes" id="UP000317893">
    <property type="component" value="Unassembled WGS sequence"/>
</dbReference>
<evidence type="ECO:0000313" key="2">
    <source>
        <dbReference type="EMBL" id="TQJ09861.1"/>
    </source>
</evidence>
<organism evidence="2 3">
    <name type="scientific">Lapillicoccus jejuensis</name>
    <dbReference type="NCBI Taxonomy" id="402171"/>
    <lineage>
        <taxon>Bacteria</taxon>
        <taxon>Bacillati</taxon>
        <taxon>Actinomycetota</taxon>
        <taxon>Actinomycetes</taxon>
        <taxon>Micrococcales</taxon>
        <taxon>Intrasporangiaceae</taxon>
        <taxon>Lapillicoccus</taxon>
    </lineage>
</organism>
<name>A0A542E3E0_9MICO</name>
<sequence>MPDTLAPTAPTAPTVETHAAPEPEPAETDLAEALVEEVSIDGMCGVY</sequence>
<accession>A0A542E3E0</accession>
<dbReference type="RefSeq" id="WP_141849159.1">
    <property type="nucleotide sequence ID" value="NZ_BAAAPR010000007.1"/>
</dbReference>
<feature type="region of interest" description="Disordered" evidence="1">
    <location>
        <begin position="1"/>
        <end position="26"/>
    </location>
</feature>
<evidence type="ECO:0000256" key="1">
    <source>
        <dbReference type="SAM" id="MobiDB-lite"/>
    </source>
</evidence>
<dbReference type="AlphaFoldDB" id="A0A542E3E0"/>
<feature type="compositionally biased region" description="Low complexity" evidence="1">
    <location>
        <begin position="1"/>
        <end position="20"/>
    </location>
</feature>
<reference evidence="2 3" key="1">
    <citation type="submission" date="2019-06" db="EMBL/GenBank/DDBJ databases">
        <title>Sequencing the genomes of 1000 actinobacteria strains.</title>
        <authorList>
            <person name="Klenk H.-P."/>
        </authorList>
    </citation>
    <scope>NUCLEOTIDE SEQUENCE [LARGE SCALE GENOMIC DNA]</scope>
    <source>
        <strain evidence="2 3">DSM 18607</strain>
    </source>
</reference>
<proteinExistence type="predicted"/>
<evidence type="ECO:0000313" key="3">
    <source>
        <dbReference type="Proteomes" id="UP000317893"/>
    </source>
</evidence>
<comment type="caution">
    <text evidence="2">The sequence shown here is derived from an EMBL/GenBank/DDBJ whole genome shotgun (WGS) entry which is preliminary data.</text>
</comment>